<sequence length="339" mass="39026">MQIASIAESEPFYQLRHLAVRDLAWCCLSAPLLQALPQSEAQILPLDTGDLWPWLHKLDKNPTALLTALASVKSTRLGIYYETLWRFYFSHNPDWQLLVHNLPINRGKATLGAFDFLCKQGNDFWHIETAVKFYLCATRDPQQAIDWRFWIGPNSNDRLDLKLARLCDHQLPLHTTPEGRSALQTHFPHATHWKSGLCMQGYLFSPAPINLNPVALSRTEAMSHFIRPHHNHPSQGMGFWWHLRDFLHINTTTKNITADTVWIALQRAQWFSPVQLSDAELTTEAHLFNDKLCQQVQQTKRPLMIAAVKKCRSDNSEDIVWREVLRGIVVADDWPATLE</sequence>
<reference evidence="2" key="1">
    <citation type="submission" date="2017-05" db="EMBL/GenBank/DDBJ databases">
        <authorList>
            <person name="Barney B.M."/>
        </authorList>
    </citation>
    <scope>NUCLEOTIDE SEQUENCE [LARGE SCALE GENOMIC DNA]</scope>
    <source>
        <strain evidence="2">PSBB022</strain>
    </source>
</reference>
<organism evidence="1 2">
    <name type="scientific">Cellvibrio mixtus</name>
    <dbReference type="NCBI Taxonomy" id="39650"/>
    <lineage>
        <taxon>Bacteria</taxon>
        <taxon>Pseudomonadati</taxon>
        <taxon>Pseudomonadota</taxon>
        <taxon>Gammaproteobacteria</taxon>
        <taxon>Cellvibrionales</taxon>
        <taxon>Cellvibrionaceae</taxon>
        <taxon>Cellvibrio</taxon>
    </lineage>
</organism>
<keyword evidence="2" id="KW-1185">Reference proteome</keyword>
<evidence type="ECO:0000313" key="2">
    <source>
        <dbReference type="Proteomes" id="UP000216101"/>
    </source>
</evidence>
<dbReference type="EMBL" id="NHNI01000001">
    <property type="protein sequence ID" value="OZY85816.1"/>
    <property type="molecule type" value="Genomic_DNA"/>
</dbReference>
<dbReference type="Pfam" id="PF08907">
    <property type="entry name" value="DUF1853"/>
    <property type="match status" value="1"/>
</dbReference>
<gene>
    <name evidence="1" type="ORF">CBP51_01855</name>
</gene>
<evidence type="ECO:0008006" key="3">
    <source>
        <dbReference type="Google" id="ProtNLM"/>
    </source>
</evidence>
<dbReference type="Proteomes" id="UP000216101">
    <property type="component" value="Unassembled WGS sequence"/>
</dbReference>
<accession>A0A266Q854</accession>
<evidence type="ECO:0000313" key="1">
    <source>
        <dbReference type="EMBL" id="OZY85816.1"/>
    </source>
</evidence>
<comment type="caution">
    <text evidence="1">The sequence shown here is derived from an EMBL/GenBank/DDBJ whole genome shotgun (WGS) entry which is preliminary data.</text>
</comment>
<dbReference type="AlphaFoldDB" id="A0A266Q854"/>
<dbReference type="InterPro" id="IPR015003">
    <property type="entry name" value="DUF1853"/>
</dbReference>
<protein>
    <recommendedName>
        <fullName evidence="3">DUF1853 domain-containing protein</fullName>
    </recommendedName>
</protein>
<proteinExistence type="predicted"/>
<name>A0A266Q854_9GAMM</name>
<dbReference type="RefSeq" id="WP_094983645.1">
    <property type="nucleotide sequence ID" value="NZ_NHNI01000001.1"/>
</dbReference>